<keyword evidence="1 3" id="KW-0808">Transferase</keyword>
<dbReference type="RefSeq" id="WP_014259369.1">
    <property type="nucleotide sequence ID" value="NC_016629.1"/>
</dbReference>
<dbReference type="AlphaFoldDB" id="F3YYC5"/>
<dbReference type="PANTHER" id="PTHR45918">
    <property type="entry name" value="ALPHA-1,3/1,6-MANNOSYLTRANSFERASE ALG2"/>
    <property type="match status" value="1"/>
</dbReference>
<sequence>MKTVVLHDYFETPDGGGRLSCDLAAGLGADLAYGFLSPGHPFFKGPEAVPEASRIDLGVRCDTPGLRQLRLALAFLRRSSFVSNYETAIYSGSYAPLAVRNPALHNILYCHTPPRFLYDQREHFLSLIAPWQRPLLLALTGWLKSRYEAAVTAMNTVLANSGNVQRRIRSFLGHLVDSAPQVLNAEIVYPPCHTGRYAWLGQDGYYLSLARLDALKRVEMVVEAFARMPDKRLVVASTGPELAKIQLRARGLNTISIIGPVGETRLRELLGRCVATVYVPVDEDFGLTPVESMAAGKPVIGVAEGGLLETVLHGETGTLLPPAFGVQDLIQAVRDMTPGRARAMREPCRTRAQLFDITRFLERMTDVAGR</sequence>
<evidence type="ECO:0000259" key="2">
    <source>
        <dbReference type="Pfam" id="PF00534"/>
    </source>
</evidence>
<dbReference type="SUPFAM" id="SSF53756">
    <property type="entry name" value="UDP-Glycosyltransferase/glycogen phosphorylase"/>
    <property type="match status" value="1"/>
</dbReference>
<dbReference type="GO" id="GO:0004378">
    <property type="term" value="F:GDP-Man:Man(1)GlcNAc(2)-PP-Dol alpha-1,3-mannosyltransferase activity"/>
    <property type="evidence" value="ECO:0007669"/>
    <property type="project" value="InterPro"/>
</dbReference>
<dbReference type="InterPro" id="IPR001296">
    <property type="entry name" value="Glyco_trans_1"/>
</dbReference>
<dbReference type="eggNOG" id="COG0438">
    <property type="taxonomic scope" value="Bacteria"/>
</dbReference>
<keyword evidence="4" id="KW-1185">Reference proteome</keyword>
<dbReference type="HOGENOM" id="CLU_041001_1_0_7"/>
<organism evidence="3 4">
    <name type="scientific">Desulfocurvibacter africanus subsp. africanus str. Walvis Bay</name>
    <dbReference type="NCBI Taxonomy" id="690850"/>
    <lineage>
        <taxon>Bacteria</taxon>
        <taxon>Pseudomonadati</taxon>
        <taxon>Thermodesulfobacteriota</taxon>
        <taxon>Desulfovibrionia</taxon>
        <taxon>Desulfovibrionales</taxon>
        <taxon>Desulfovibrionaceae</taxon>
        <taxon>Desulfocurvibacter</taxon>
    </lineage>
</organism>
<protein>
    <submittedName>
        <fullName evidence="3">Glycosyl transferase group 1</fullName>
    </submittedName>
</protein>
<accession>F3YYC5</accession>
<dbReference type="PANTHER" id="PTHR45918:SF1">
    <property type="entry name" value="ALPHA-1,3_1,6-MANNOSYLTRANSFERASE ALG2"/>
    <property type="match status" value="1"/>
</dbReference>
<name>F3YYC5_DESAF</name>
<dbReference type="Pfam" id="PF00534">
    <property type="entry name" value="Glycos_transf_1"/>
    <property type="match status" value="1"/>
</dbReference>
<dbReference type="InterPro" id="IPR027054">
    <property type="entry name" value="ALG2"/>
</dbReference>
<dbReference type="KEGG" id="daf:Desaf_1230"/>
<evidence type="ECO:0000256" key="1">
    <source>
        <dbReference type="ARBA" id="ARBA00022679"/>
    </source>
</evidence>
<gene>
    <name evidence="3" type="ORF">Desaf_1230</name>
</gene>
<feature type="domain" description="Glycosyl transferase family 1" evidence="2">
    <location>
        <begin position="202"/>
        <end position="338"/>
    </location>
</feature>
<evidence type="ECO:0000313" key="4">
    <source>
        <dbReference type="Proteomes" id="UP000007844"/>
    </source>
</evidence>
<dbReference type="STRING" id="690850.Desaf_1230"/>
<dbReference type="Proteomes" id="UP000007844">
    <property type="component" value="Chromosome"/>
</dbReference>
<proteinExistence type="predicted"/>
<dbReference type="Gene3D" id="3.40.50.2000">
    <property type="entry name" value="Glycogen Phosphorylase B"/>
    <property type="match status" value="1"/>
</dbReference>
<dbReference type="EMBL" id="CP003221">
    <property type="protein sequence ID" value="EGJ49569.1"/>
    <property type="molecule type" value="Genomic_DNA"/>
</dbReference>
<reference evidence="3 4" key="1">
    <citation type="journal article" date="2011" name="J. Bacteriol.">
        <title>Genome sequence of the mercury-methylating and pleomorphic Desulfovibrio africanus Strain Walvis Bay.</title>
        <authorList>
            <person name="Brown S.D."/>
            <person name="Wall J.D."/>
            <person name="Kucken A.M."/>
            <person name="Gilmour C.C."/>
            <person name="Podar M."/>
            <person name="Brandt C.C."/>
            <person name="Teshima H."/>
            <person name="Detter J.C."/>
            <person name="Han C.S."/>
            <person name="Land M.L."/>
            <person name="Lucas S."/>
            <person name="Han J."/>
            <person name="Pennacchio L."/>
            <person name="Nolan M."/>
            <person name="Pitluck S."/>
            <person name="Woyke T."/>
            <person name="Goodwin L."/>
            <person name="Palumbo A.V."/>
            <person name="Elias D.A."/>
        </authorList>
    </citation>
    <scope>NUCLEOTIDE SEQUENCE [LARGE SCALE GENOMIC DNA]</scope>
    <source>
        <strain evidence="3 4">Walvis Bay</strain>
    </source>
</reference>
<evidence type="ECO:0000313" key="3">
    <source>
        <dbReference type="EMBL" id="EGJ49569.1"/>
    </source>
</evidence>